<protein>
    <submittedName>
        <fullName evidence="4">Uncharacterized protein</fullName>
    </submittedName>
</protein>
<reference evidence="4 5" key="1">
    <citation type="submission" date="2023-03" db="EMBL/GenBank/DDBJ databases">
        <title>Isolation and description of six Streptomyces strains from soil environments, able to metabolize different microbial glucans.</title>
        <authorList>
            <person name="Widen T."/>
            <person name="Larsbrink J."/>
        </authorList>
    </citation>
    <scope>NUCLEOTIDE SEQUENCE [LARGE SCALE GENOMIC DNA]</scope>
    <source>
        <strain evidence="4 5">Alt3</strain>
    </source>
</reference>
<dbReference type="InterPro" id="IPR036291">
    <property type="entry name" value="NAD(P)-bd_dom_sf"/>
</dbReference>
<evidence type="ECO:0000256" key="2">
    <source>
        <dbReference type="ARBA" id="ARBA00023002"/>
    </source>
</evidence>
<feature type="region of interest" description="Disordered" evidence="3">
    <location>
        <begin position="1"/>
        <end position="25"/>
    </location>
</feature>
<dbReference type="RefSeq" id="WP_306102672.1">
    <property type="nucleotide sequence ID" value="NZ_CP120983.1"/>
</dbReference>
<evidence type="ECO:0000256" key="1">
    <source>
        <dbReference type="ARBA" id="ARBA00006484"/>
    </source>
</evidence>
<dbReference type="SUPFAM" id="SSF51735">
    <property type="entry name" value="NAD(P)-binding Rossmann-fold domains"/>
    <property type="match status" value="1"/>
</dbReference>
<dbReference type="PANTHER" id="PTHR24320">
    <property type="entry name" value="RETINOL DEHYDROGENASE"/>
    <property type="match status" value="1"/>
</dbReference>
<accession>A0ABY9J3S6</accession>
<dbReference type="Gene3D" id="3.40.50.720">
    <property type="entry name" value="NAD(P)-binding Rossmann-like Domain"/>
    <property type="match status" value="1"/>
</dbReference>
<evidence type="ECO:0000256" key="3">
    <source>
        <dbReference type="SAM" id="MobiDB-lite"/>
    </source>
</evidence>
<keyword evidence="5" id="KW-1185">Reference proteome</keyword>
<comment type="similarity">
    <text evidence="1">Belongs to the short-chain dehydrogenases/reductases (SDR) family.</text>
</comment>
<keyword evidence="2" id="KW-0560">Oxidoreductase</keyword>
<gene>
    <name evidence="4" type="ORF">P8A20_01375</name>
</gene>
<organism evidence="4 5">
    <name type="scientific">Streptomyces glycanivorans</name>
    <dbReference type="NCBI Taxonomy" id="3033808"/>
    <lineage>
        <taxon>Bacteria</taxon>
        <taxon>Bacillati</taxon>
        <taxon>Actinomycetota</taxon>
        <taxon>Actinomycetes</taxon>
        <taxon>Kitasatosporales</taxon>
        <taxon>Streptomycetaceae</taxon>
        <taxon>Streptomyces</taxon>
    </lineage>
</organism>
<sequence length="129" mass="13365">MRGDAPAAKGDLPLQPSSGQGITANALMPGGIRTGLQRHLDESSTDPEQEAIFDAYPWRTAQQGAATSVPLAASPLVEGIGGRYFENCNEALPSDVVPADGEADGVAAHALDPVAAERLWQVSEDLLAS</sequence>
<evidence type="ECO:0000313" key="5">
    <source>
        <dbReference type="Proteomes" id="UP001224433"/>
    </source>
</evidence>
<dbReference type="EMBL" id="CP120983">
    <property type="protein sequence ID" value="WLQ62318.1"/>
    <property type="molecule type" value="Genomic_DNA"/>
</dbReference>
<evidence type="ECO:0000313" key="4">
    <source>
        <dbReference type="EMBL" id="WLQ62318.1"/>
    </source>
</evidence>
<proteinExistence type="inferred from homology"/>
<name>A0ABY9J3S6_9ACTN</name>
<dbReference type="Proteomes" id="UP001224433">
    <property type="component" value="Chromosome"/>
</dbReference>
<dbReference type="PANTHER" id="PTHR24320:SF152">
    <property type="entry name" value="SHORT-CHAIN DEHYDROGENASE_REDUCTASE FAMILY PROTEIN"/>
    <property type="match status" value="1"/>
</dbReference>